<accession>V9DKB4</accession>
<sequence length="271" mass="30331">MAVPNRASRALTFMRHCRCRRSPPSLHQPHTQTQRHASTEATPSPPSLSPYAPSNFTRPTTAAAPAAPSPDLLADDSSLSAASTLPTPRPVYAHPISRRPPPPPPTEIPGTRLTFTSWALSLVGIAPKPAATYTPAPFRVTNNPYRARKRWPPDFRTLDPKQQFHFEKTYRRRAALKWARPRWNKGVKLVQQTLITFTIIYFVFICEPGHGMGTPFDGFRVWFFDKVGRLGQLPESTREEAEKLSDEARQKMRRQQADTTARAANSPVAGS</sequence>
<protein>
    <submittedName>
        <fullName evidence="2">Uncharacterized protein</fullName>
    </submittedName>
</protein>
<reference evidence="2 3" key="1">
    <citation type="submission" date="2013-03" db="EMBL/GenBank/DDBJ databases">
        <title>The Genome Sequence of Cladophialophora carrionii CBS 160.54.</title>
        <authorList>
            <consortium name="The Broad Institute Genomics Platform"/>
            <person name="Cuomo C."/>
            <person name="de Hoog S."/>
            <person name="Gorbushina A."/>
            <person name="Walker B."/>
            <person name="Young S.K."/>
            <person name="Zeng Q."/>
            <person name="Gargeya S."/>
            <person name="Fitzgerald M."/>
            <person name="Haas B."/>
            <person name="Abouelleil A."/>
            <person name="Allen A.W."/>
            <person name="Alvarado L."/>
            <person name="Arachchi H.M."/>
            <person name="Berlin A.M."/>
            <person name="Chapman S.B."/>
            <person name="Gainer-Dewar J."/>
            <person name="Goldberg J."/>
            <person name="Griggs A."/>
            <person name="Gujja S."/>
            <person name="Hansen M."/>
            <person name="Howarth C."/>
            <person name="Imamovic A."/>
            <person name="Ireland A."/>
            <person name="Larimer J."/>
            <person name="McCowan C."/>
            <person name="Murphy C."/>
            <person name="Pearson M."/>
            <person name="Poon T.W."/>
            <person name="Priest M."/>
            <person name="Roberts A."/>
            <person name="Saif S."/>
            <person name="Shea T."/>
            <person name="Sisk P."/>
            <person name="Sykes S."/>
            <person name="Wortman J."/>
            <person name="Nusbaum C."/>
            <person name="Birren B."/>
        </authorList>
    </citation>
    <scope>NUCLEOTIDE SEQUENCE [LARGE SCALE GENOMIC DNA]</scope>
    <source>
        <strain evidence="2 3">CBS 160.54</strain>
    </source>
</reference>
<name>V9DKB4_9EURO</name>
<feature type="compositionally biased region" description="Basic and acidic residues" evidence="1">
    <location>
        <begin position="236"/>
        <end position="250"/>
    </location>
</feature>
<feature type="region of interest" description="Disordered" evidence="1">
    <location>
        <begin position="14"/>
        <end position="110"/>
    </location>
</feature>
<proteinExistence type="predicted"/>
<dbReference type="HOGENOM" id="CLU_1077830_0_0_1"/>
<dbReference type="VEuPathDB" id="FungiDB:G647_10208"/>
<dbReference type="OrthoDB" id="5278907at2759"/>
<dbReference type="EMBL" id="KB822700">
    <property type="protein sequence ID" value="ETI26763.1"/>
    <property type="molecule type" value="Genomic_DNA"/>
</dbReference>
<feature type="region of interest" description="Disordered" evidence="1">
    <location>
        <begin position="234"/>
        <end position="271"/>
    </location>
</feature>
<organism evidence="2 3">
    <name type="scientific">Cladophialophora carrionii CBS 160.54</name>
    <dbReference type="NCBI Taxonomy" id="1279043"/>
    <lineage>
        <taxon>Eukaryota</taxon>
        <taxon>Fungi</taxon>
        <taxon>Dikarya</taxon>
        <taxon>Ascomycota</taxon>
        <taxon>Pezizomycotina</taxon>
        <taxon>Eurotiomycetes</taxon>
        <taxon>Chaetothyriomycetidae</taxon>
        <taxon>Chaetothyriales</taxon>
        <taxon>Herpotrichiellaceae</taxon>
        <taxon>Cladophialophora</taxon>
    </lineage>
</organism>
<evidence type="ECO:0000313" key="3">
    <source>
        <dbReference type="Proteomes" id="UP000030678"/>
    </source>
</evidence>
<feature type="compositionally biased region" description="Polar residues" evidence="1">
    <location>
        <begin position="28"/>
        <end position="42"/>
    </location>
</feature>
<feature type="compositionally biased region" description="Low complexity" evidence="1">
    <location>
        <begin position="49"/>
        <end position="86"/>
    </location>
</feature>
<evidence type="ECO:0000256" key="1">
    <source>
        <dbReference type="SAM" id="MobiDB-lite"/>
    </source>
</evidence>
<feature type="compositionally biased region" description="Pro residues" evidence="1">
    <location>
        <begin position="98"/>
        <end position="107"/>
    </location>
</feature>
<dbReference type="AlphaFoldDB" id="V9DKB4"/>
<dbReference type="RefSeq" id="XP_008724422.1">
    <property type="nucleotide sequence ID" value="XM_008726200.1"/>
</dbReference>
<dbReference type="Proteomes" id="UP000030678">
    <property type="component" value="Unassembled WGS sequence"/>
</dbReference>
<evidence type="ECO:0000313" key="2">
    <source>
        <dbReference type="EMBL" id="ETI26763.1"/>
    </source>
</evidence>
<dbReference type="GeneID" id="19988701"/>
<gene>
    <name evidence="2" type="ORF">G647_10208</name>
</gene>